<organism evidence="1 2">
    <name type="scientific">Providencia rettgeri</name>
    <dbReference type="NCBI Taxonomy" id="587"/>
    <lineage>
        <taxon>Bacteria</taxon>
        <taxon>Pseudomonadati</taxon>
        <taxon>Pseudomonadota</taxon>
        <taxon>Gammaproteobacteria</taxon>
        <taxon>Enterobacterales</taxon>
        <taxon>Morganellaceae</taxon>
        <taxon>Providencia</taxon>
    </lineage>
</organism>
<evidence type="ECO:0000313" key="1">
    <source>
        <dbReference type="EMBL" id="CAB5699591.1"/>
    </source>
</evidence>
<accession>A0A9N8D3W8</accession>
<dbReference type="SUPFAM" id="SSF56399">
    <property type="entry name" value="ADP-ribosylation"/>
    <property type="match status" value="1"/>
</dbReference>
<dbReference type="RefSeq" id="WP_239407492.1">
    <property type="nucleotide sequence ID" value="NZ_CAHPRV010000045.1"/>
</dbReference>
<dbReference type="AlphaFoldDB" id="A0A9N8D3W8"/>
<proteinExistence type="predicted"/>
<reference evidence="1" key="1">
    <citation type="submission" date="2020-05" db="EMBL/GenBank/DDBJ databases">
        <authorList>
            <person name="Delgado-Blas J."/>
        </authorList>
    </citation>
    <scope>NUCLEOTIDE SEQUENCE</scope>
    <source>
        <strain evidence="1">BB1453</strain>
    </source>
</reference>
<protein>
    <submittedName>
        <fullName evidence="1">Uncharacterized protein</fullName>
    </submittedName>
</protein>
<sequence>MASNNYGYEDFEAFTYLDYHNLAVSWNLARGAFCSPSELPSNEYSNSFLSVAIAGMLSNTDPTRLYSELAIDSVRECLFPDCVSRLRGFFVFDEIESISRFWSCNSWGGHFSDQYLSDVGVTATRSTRVDSNWISHIVDVDGRLKEGWHENTVNYWRGDAFPGSEPI</sequence>
<dbReference type="EMBL" id="CAHPSF010000006">
    <property type="protein sequence ID" value="CAB5699591.1"/>
    <property type="molecule type" value="Genomic_DNA"/>
</dbReference>
<evidence type="ECO:0000313" key="2">
    <source>
        <dbReference type="Proteomes" id="UP000834611"/>
    </source>
</evidence>
<comment type="caution">
    <text evidence="1">The sequence shown here is derived from an EMBL/GenBank/DDBJ whole genome shotgun (WGS) entry which is preliminary data.</text>
</comment>
<dbReference type="Proteomes" id="UP000834611">
    <property type="component" value="Unassembled WGS sequence"/>
</dbReference>
<name>A0A9N8D3W8_PRORE</name>
<gene>
    <name evidence="1" type="ORF">GHA_02532</name>
</gene>